<evidence type="ECO:0000256" key="1">
    <source>
        <dbReference type="ARBA" id="ARBA00012513"/>
    </source>
</evidence>
<dbReference type="CDD" id="cd13994">
    <property type="entry name" value="STKc_HAL4_like"/>
    <property type="match status" value="1"/>
</dbReference>
<comment type="catalytic activity">
    <reaction evidence="7">
        <text>L-threonyl-[protein] + ATP = O-phospho-L-threonyl-[protein] + ADP + H(+)</text>
        <dbReference type="Rhea" id="RHEA:46608"/>
        <dbReference type="Rhea" id="RHEA-COMP:11060"/>
        <dbReference type="Rhea" id="RHEA-COMP:11605"/>
        <dbReference type="ChEBI" id="CHEBI:15378"/>
        <dbReference type="ChEBI" id="CHEBI:30013"/>
        <dbReference type="ChEBI" id="CHEBI:30616"/>
        <dbReference type="ChEBI" id="CHEBI:61977"/>
        <dbReference type="ChEBI" id="CHEBI:456216"/>
        <dbReference type="EC" id="2.7.11.1"/>
    </reaction>
</comment>
<evidence type="ECO:0000259" key="11">
    <source>
        <dbReference type="PROSITE" id="PS50011"/>
    </source>
</evidence>
<keyword evidence="4 9" id="KW-0547">Nucleotide-binding</keyword>
<evidence type="ECO:0000256" key="4">
    <source>
        <dbReference type="ARBA" id="ARBA00022741"/>
    </source>
</evidence>
<name>A0A168MVG4_ABSGL</name>
<dbReference type="SMART" id="SM00220">
    <property type="entry name" value="S_TKc"/>
    <property type="match status" value="1"/>
</dbReference>
<evidence type="ECO:0000256" key="10">
    <source>
        <dbReference type="SAM" id="MobiDB-lite"/>
    </source>
</evidence>
<feature type="compositionally biased region" description="Low complexity" evidence="10">
    <location>
        <begin position="448"/>
        <end position="460"/>
    </location>
</feature>
<dbReference type="Gene3D" id="1.10.510.10">
    <property type="entry name" value="Transferase(Phosphotransferase) domain 1"/>
    <property type="match status" value="1"/>
</dbReference>
<gene>
    <name evidence="12" type="primary">ABSGL_04897.1 scaffold 6065</name>
</gene>
<dbReference type="OrthoDB" id="6513151at2759"/>
<organism evidence="12">
    <name type="scientific">Absidia glauca</name>
    <name type="common">Pin mould</name>
    <dbReference type="NCBI Taxonomy" id="4829"/>
    <lineage>
        <taxon>Eukaryota</taxon>
        <taxon>Fungi</taxon>
        <taxon>Fungi incertae sedis</taxon>
        <taxon>Mucoromycota</taxon>
        <taxon>Mucoromycotina</taxon>
        <taxon>Mucoromycetes</taxon>
        <taxon>Mucorales</taxon>
        <taxon>Cunninghamellaceae</taxon>
        <taxon>Absidia</taxon>
    </lineage>
</organism>
<dbReference type="AlphaFoldDB" id="A0A168MVG4"/>
<dbReference type="Proteomes" id="UP000078561">
    <property type="component" value="Unassembled WGS sequence"/>
</dbReference>
<feature type="compositionally biased region" description="Pro residues" evidence="10">
    <location>
        <begin position="57"/>
        <end position="67"/>
    </location>
</feature>
<feature type="compositionally biased region" description="Low complexity" evidence="10">
    <location>
        <begin position="68"/>
        <end position="86"/>
    </location>
</feature>
<dbReference type="FunCoup" id="A0A168MVG4">
    <property type="interactions" value="111"/>
</dbReference>
<accession>A0A168MVG4</accession>
<feature type="binding site" evidence="9">
    <location>
        <position position="225"/>
    </location>
    <ligand>
        <name>ATP</name>
        <dbReference type="ChEBI" id="CHEBI:30616"/>
    </ligand>
</feature>
<evidence type="ECO:0000256" key="8">
    <source>
        <dbReference type="ARBA" id="ARBA00048679"/>
    </source>
</evidence>
<evidence type="ECO:0000313" key="12">
    <source>
        <dbReference type="EMBL" id="SAL99296.1"/>
    </source>
</evidence>
<dbReference type="InterPro" id="IPR008271">
    <property type="entry name" value="Ser/Thr_kinase_AS"/>
</dbReference>
<keyword evidence="5" id="KW-0418">Kinase</keyword>
<sequence length="553" mass="62347">MGFFQNLFQPNHKDAKVLNNSNINTNNNHRSTAKDKATSKRQNNNTSPAHNALPVPNSIPLPPPPQQQPQQQPQQDQPSNQSPPSSFTTTRSHPLPTTNNSTGHRRFQLNEDGSHTHHLTMPAPSRFTGLVDGLLQLDKSIRRGWGGDKKQAAHTSPDGQPSLAPALVEERAAIDATLQRMPSTSSFAQKWGDCQEIIGRGAFGVVRVAHKKESPDSKERLYAVKEFRKRSSESTKSYVKRLTSEFCIASTLHHINVIETLDLLPLNDTSSSYCQVMEYCDGGDLFNVIYECSYGGLDVAEANCFFKQLICGVDYIHSMGIAHRDLKPENLLLTSTGCLKISDFGSAECFRVVWEEPDAQGQPIIHKSQGLVGSEPYIAPEEFSRDEYDARKVDIWSCGIIYLAMRTGTHIWNIAKQGDDEVYDRYLKFRRLVDDERENAKRERSLRRQQLQQQQQQQQQDSIIVDGSTQMTVDGLSSDLSLLQIEKEISVLKAKETIKKKAKEGGYDVLEDLDFASKKLIYRLLDPSGDKRILTPEIFKNEWFIKIKSCQPE</sequence>
<dbReference type="PROSITE" id="PS50011">
    <property type="entry name" value="PROTEIN_KINASE_DOM"/>
    <property type="match status" value="1"/>
</dbReference>
<evidence type="ECO:0000256" key="3">
    <source>
        <dbReference type="ARBA" id="ARBA00022679"/>
    </source>
</evidence>
<evidence type="ECO:0000256" key="6">
    <source>
        <dbReference type="ARBA" id="ARBA00022840"/>
    </source>
</evidence>
<dbReference type="InParanoid" id="A0A168MVG4"/>
<dbReference type="InterPro" id="IPR017441">
    <property type="entry name" value="Protein_kinase_ATP_BS"/>
</dbReference>
<evidence type="ECO:0000313" key="13">
    <source>
        <dbReference type="Proteomes" id="UP000078561"/>
    </source>
</evidence>
<dbReference type="PANTHER" id="PTHR24343:SF558">
    <property type="entry name" value="PROTEIN KINASE DOMAIN-CONTAINING PROTEIN"/>
    <property type="match status" value="1"/>
</dbReference>
<reference evidence="12" key="1">
    <citation type="submission" date="2016-04" db="EMBL/GenBank/DDBJ databases">
        <authorList>
            <person name="Evans L.H."/>
            <person name="Alamgir A."/>
            <person name="Owens N."/>
            <person name="Weber N.D."/>
            <person name="Virtaneva K."/>
            <person name="Barbian K."/>
            <person name="Babar A."/>
            <person name="Rosenke K."/>
        </authorList>
    </citation>
    <scope>NUCLEOTIDE SEQUENCE [LARGE SCALE GENOMIC DNA]</scope>
    <source>
        <strain evidence="12">CBS 101.48</strain>
    </source>
</reference>
<keyword evidence="6 9" id="KW-0067">ATP-binding</keyword>
<feature type="domain" description="Protein kinase" evidence="11">
    <location>
        <begin position="192"/>
        <end position="544"/>
    </location>
</feature>
<dbReference type="GO" id="GO:0004674">
    <property type="term" value="F:protein serine/threonine kinase activity"/>
    <property type="evidence" value="ECO:0007669"/>
    <property type="project" value="UniProtKB-KW"/>
</dbReference>
<evidence type="ECO:0000256" key="2">
    <source>
        <dbReference type="ARBA" id="ARBA00022527"/>
    </source>
</evidence>
<comment type="catalytic activity">
    <reaction evidence="8">
        <text>L-seryl-[protein] + ATP = O-phospho-L-seryl-[protein] + ADP + H(+)</text>
        <dbReference type="Rhea" id="RHEA:17989"/>
        <dbReference type="Rhea" id="RHEA-COMP:9863"/>
        <dbReference type="Rhea" id="RHEA-COMP:11604"/>
        <dbReference type="ChEBI" id="CHEBI:15378"/>
        <dbReference type="ChEBI" id="CHEBI:29999"/>
        <dbReference type="ChEBI" id="CHEBI:30616"/>
        <dbReference type="ChEBI" id="CHEBI:83421"/>
        <dbReference type="ChEBI" id="CHEBI:456216"/>
        <dbReference type="EC" id="2.7.11.1"/>
    </reaction>
</comment>
<dbReference type="GO" id="GO:0005524">
    <property type="term" value="F:ATP binding"/>
    <property type="evidence" value="ECO:0007669"/>
    <property type="project" value="UniProtKB-UniRule"/>
</dbReference>
<feature type="compositionally biased region" description="Low complexity" evidence="10">
    <location>
        <begin position="19"/>
        <end position="28"/>
    </location>
</feature>
<dbReference type="Pfam" id="PF00069">
    <property type="entry name" value="Pkinase"/>
    <property type="match status" value="1"/>
</dbReference>
<keyword evidence="3" id="KW-0808">Transferase</keyword>
<dbReference type="InterPro" id="IPR000719">
    <property type="entry name" value="Prot_kinase_dom"/>
</dbReference>
<feature type="region of interest" description="Disordered" evidence="10">
    <location>
        <begin position="17"/>
        <end position="109"/>
    </location>
</feature>
<feature type="region of interest" description="Disordered" evidence="10">
    <location>
        <begin position="443"/>
        <end position="463"/>
    </location>
</feature>
<dbReference type="GO" id="GO:0005829">
    <property type="term" value="C:cytosol"/>
    <property type="evidence" value="ECO:0007669"/>
    <property type="project" value="TreeGrafter"/>
</dbReference>
<keyword evidence="13" id="KW-1185">Reference proteome</keyword>
<dbReference type="GO" id="GO:0030003">
    <property type="term" value="P:intracellular monoatomic cation homeostasis"/>
    <property type="evidence" value="ECO:0007669"/>
    <property type="project" value="TreeGrafter"/>
</dbReference>
<dbReference type="EC" id="2.7.11.1" evidence="1"/>
<evidence type="ECO:0000256" key="9">
    <source>
        <dbReference type="PROSITE-ProRule" id="PRU10141"/>
    </source>
</evidence>
<feature type="compositionally biased region" description="Polar residues" evidence="10">
    <location>
        <begin position="87"/>
        <end position="102"/>
    </location>
</feature>
<evidence type="ECO:0000256" key="7">
    <source>
        <dbReference type="ARBA" id="ARBA00047899"/>
    </source>
</evidence>
<dbReference type="PANTHER" id="PTHR24343">
    <property type="entry name" value="SERINE/THREONINE KINASE"/>
    <property type="match status" value="1"/>
</dbReference>
<proteinExistence type="predicted"/>
<dbReference type="SUPFAM" id="SSF56112">
    <property type="entry name" value="Protein kinase-like (PK-like)"/>
    <property type="match status" value="1"/>
</dbReference>
<dbReference type="EMBL" id="LT552609">
    <property type="protein sequence ID" value="SAL99296.1"/>
    <property type="molecule type" value="Genomic_DNA"/>
</dbReference>
<keyword evidence="2" id="KW-0723">Serine/threonine-protein kinase</keyword>
<dbReference type="PROSITE" id="PS00108">
    <property type="entry name" value="PROTEIN_KINASE_ST"/>
    <property type="match status" value="1"/>
</dbReference>
<dbReference type="PROSITE" id="PS00107">
    <property type="entry name" value="PROTEIN_KINASE_ATP"/>
    <property type="match status" value="1"/>
</dbReference>
<evidence type="ECO:0000256" key="5">
    <source>
        <dbReference type="ARBA" id="ARBA00022777"/>
    </source>
</evidence>
<dbReference type="InterPro" id="IPR011009">
    <property type="entry name" value="Kinase-like_dom_sf"/>
</dbReference>
<feature type="compositionally biased region" description="Polar residues" evidence="10">
    <location>
        <begin position="40"/>
        <end position="49"/>
    </location>
</feature>
<protein>
    <recommendedName>
        <fullName evidence="1">non-specific serine/threonine protein kinase</fullName>
        <ecNumber evidence="1">2.7.11.1</ecNumber>
    </recommendedName>
</protein>
<dbReference type="OMA" id="ICHEVIG"/>
<dbReference type="STRING" id="4829.A0A168MVG4"/>